<keyword evidence="1" id="KW-0812">Transmembrane</keyword>
<evidence type="ECO:0008006" key="4">
    <source>
        <dbReference type="Google" id="ProtNLM"/>
    </source>
</evidence>
<protein>
    <recommendedName>
        <fullName evidence="4">Toxin CptA</fullName>
    </recommendedName>
</protein>
<dbReference type="RefSeq" id="WP_011151169.1">
    <property type="nucleotide sequence ID" value="NC_005139.1"/>
</dbReference>
<reference evidence="2 3" key="1">
    <citation type="journal article" date="2003" name="Genome Res.">
        <title>Comparative genome analysis of Vibrio vulnificus, a marine pathogen.</title>
        <authorList>
            <person name="Chen C.Y."/>
            <person name="Wu K.M."/>
            <person name="Chang Y.C."/>
            <person name="Chang C.H."/>
            <person name="Tsai H.C."/>
            <person name="Liao T.L."/>
            <person name="Liu Y.M."/>
            <person name="Chen H.J."/>
            <person name="Shen A.B."/>
            <person name="Li J.C."/>
            <person name="Su T.L."/>
            <person name="Shao C.P."/>
            <person name="Lee C.T."/>
            <person name="Hor L.I."/>
            <person name="Tsai S.F."/>
        </authorList>
    </citation>
    <scope>NUCLEOTIDE SEQUENCE [LARGE SCALE GENOMIC DNA]</scope>
    <source>
        <strain evidence="2 3">YJ016</strain>
    </source>
</reference>
<dbReference type="HOGENOM" id="CLU_150727_0_0_6"/>
<evidence type="ECO:0000313" key="2">
    <source>
        <dbReference type="EMBL" id="BAC95604.1"/>
    </source>
</evidence>
<evidence type="ECO:0000256" key="1">
    <source>
        <dbReference type="SAM" id="Phobius"/>
    </source>
</evidence>
<dbReference type="Pfam" id="PF07254">
    <property type="entry name" value="Cpta_toxin"/>
    <property type="match status" value="1"/>
</dbReference>
<dbReference type="Proteomes" id="UP000002675">
    <property type="component" value="Chromosome I"/>
</dbReference>
<organism evidence="2 3">
    <name type="scientific">Vibrio vulnificus (strain YJ016)</name>
    <dbReference type="NCBI Taxonomy" id="196600"/>
    <lineage>
        <taxon>Bacteria</taxon>
        <taxon>Pseudomonadati</taxon>
        <taxon>Pseudomonadota</taxon>
        <taxon>Gammaproteobacteria</taxon>
        <taxon>Vibrionales</taxon>
        <taxon>Vibrionaceae</taxon>
        <taxon>Vibrio</taxon>
    </lineage>
</organism>
<proteinExistence type="predicted"/>
<name>Q7MHM9_VIBVY</name>
<dbReference type="STRING" id="672.VV93_v1c25480"/>
<evidence type="ECO:0000313" key="3">
    <source>
        <dbReference type="Proteomes" id="UP000002675"/>
    </source>
</evidence>
<keyword evidence="1" id="KW-0472">Membrane</keyword>
<dbReference type="InterPro" id="IPR009883">
    <property type="entry name" value="YgfX"/>
</dbReference>
<sequence length="143" mass="16575">MSHTTSVRFVNLNLNDSRGARIVDGLIAICIIWALLSSPFPLVVVVALFYPLYQFQTIHGFCYPAWQGAMSVNVSGAVKYQQKVEHIHSLSLLFYWWFVSIKLANGRRYLIWRDSCQDSDYRQLMIVLKQWQQKGELNSFPKS</sequence>
<dbReference type="EMBL" id="BA000037">
    <property type="protein sequence ID" value="BAC95604.1"/>
    <property type="molecule type" value="Genomic_DNA"/>
</dbReference>
<gene>
    <name evidence="2" type="ordered locus">VV2840</name>
</gene>
<dbReference type="AlphaFoldDB" id="Q7MHM9"/>
<feature type="transmembrane region" description="Helical" evidence="1">
    <location>
        <begin position="26"/>
        <end position="50"/>
    </location>
</feature>
<dbReference type="KEGG" id="vvy:VV2840"/>
<accession>Q7MHM9</accession>
<keyword evidence="1" id="KW-1133">Transmembrane helix</keyword>